<evidence type="ECO:0000259" key="1">
    <source>
        <dbReference type="Pfam" id="PF12146"/>
    </source>
</evidence>
<gene>
    <name evidence="2" type="ORF">MACJ_001499</name>
</gene>
<dbReference type="OrthoDB" id="408373at2759"/>
<dbReference type="InterPro" id="IPR050266">
    <property type="entry name" value="AB_hydrolase_sf"/>
</dbReference>
<keyword evidence="2" id="KW-0378">Hydrolase</keyword>
<name>A0A976M8A6_THEOR</name>
<evidence type="ECO:0000313" key="2">
    <source>
        <dbReference type="EMBL" id="UKJ90565.1"/>
    </source>
</evidence>
<dbReference type="Pfam" id="PF12146">
    <property type="entry name" value="Hydrolase_4"/>
    <property type="match status" value="1"/>
</dbReference>
<dbReference type="EMBL" id="CP056068">
    <property type="protein sequence ID" value="UKJ90565.1"/>
    <property type="molecule type" value="Genomic_DNA"/>
</dbReference>
<evidence type="ECO:0000313" key="3">
    <source>
        <dbReference type="Proteomes" id="UP000244803"/>
    </source>
</evidence>
<dbReference type="GO" id="GO:0016787">
    <property type="term" value="F:hydrolase activity"/>
    <property type="evidence" value="ECO:0007669"/>
    <property type="project" value="UniProtKB-KW"/>
</dbReference>
<dbReference type="InterPro" id="IPR000073">
    <property type="entry name" value="AB_hydrolase_1"/>
</dbReference>
<dbReference type="PANTHER" id="PTHR43798">
    <property type="entry name" value="MONOACYLGLYCEROL LIPASE"/>
    <property type="match status" value="1"/>
</dbReference>
<reference evidence="2" key="1">
    <citation type="submission" date="2022-07" db="EMBL/GenBank/DDBJ databases">
        <title>Evaluation of T. orientalis genome assembly methods using nanopore sequencing and analysis of variation between genomes.</title>
        <authorList>
            <person name="Yam J."/>
            <person name="Micallef M.L."/>
            <person name="Liu M."/>
            <person name="Djordjevic S.P."/>
            <person name="Bogema D.R."/>
            <person name="Jenkins C."/>
        </authorList>
    </citation>
    <scope>NUCLEOTIDE SEQUENCE</scope>
    <source>
        <strain evidence="2">Fish Creek</strain>
    </source>
</reference>
<sequence length="462" mass="51577">MGDLIESPKSGYSSSCEEETEPSIEWCLENGYKIPKWLLKCNIKCPYVKGNIFEGKHGPINYSVVGDPSANLVLTFHGYNATHTTFSIYQSVLSKNGYRVIAFDLYGHGLSGHPKYRVFGDTFSPKYYVEQADEVINHLGYAGKPLSVVGMSMGACLAASYCEKHPDLVEKMILISPAGLIPKKPKRVVFLRYIQCCIPCMPCCVSKCCFSKCISTPKSALQDEPGMGCCDTKEMDNCISVEVSDVKPDLNPMVNRMLWSLFVTRNAIASLMGIVNRMPLWTSRELYRKVGSLGKSTLILFGKSDTLTPPECADELSRLFTNSHTIIFPDSDHLLSFKKPLEVVSSCLAFLGIPTQEKILHYTRWLPFDSNGKYILKCDRELGETEDVEDGTLTAVKPEENFKPVATIDEKSKTVSKRPFKIFSNDLDLPHDDSLTNLSISGEYAKRKVPLVVVKQFEDSDL</sequence>
<dbReference type="InterPro" id="IPR022742">
    <property type="entry name" value="Hydrolase_4"/>
</dbReference>
<dbReference type="AlphaFoldDB" id="A0A976M8A6"/>
<proteinExistence type="predicted"/>
<protein>
    <submittedName>
        <fullName evidence="2">Hydrolase</fullName>
    </submittedName>
</protein>
<dbReference type="GO" id="GO:0016020">
    <property type="term" value="C:membrane"/>
    <property type="evidence" value="ECO:0007669"/>
    <property type="project" value="TreeGrafter"/>
</dbReference>
<dbReference type="InterPro" id="IPR029058">
    <property type="entry name" value="AB_hydrolase_fold"/>
</dbReference>
<feature type="domain" description="Serine aminopeptidase S33" evidence="1">
    <location>
        <begin position="70"/>
        <end position="187"/>
    </location>
</feature>
<dbReference type="Proteomes" id="UP000244803">
    <property type="component" value="Chromosome 2"/>
</dbReference>
<dbReference type="Gene3D" id="3.40.50.1820">
    <property type="entry name" value="alpha/beta hydrolase"/>
    <property type="match status" value="1"/>
</dbReference>
<dbReference type="SUPFAM" id="SSF53474">
    <property type="entry name" value="alpha/beta-Hydrolases"/>
    <property type="match status" value="1"/>
</dbReference>
<organism evidence="2 3">
    <name type="scientific">Theileria orientalis</name>
    <dbReference type="NCBI Taxonomy" id="68886"/>
    <lineage>
        <taxon>Eukaryota</taxon>
        <taxon>Sar</taxon>
        <taxon>Alveolata</taxon>
        <taxon>Apicomplexa</taxon>
        <taxon>Aconoidasida</taxon>
        <taxon>Piroplasmida</taxon>
        <taxon>Theileriidae</taxon>
        <taxon>Theileria</taxon>
    </lineage>
</organism>
<dbReference type="PRINTS" id="PR00111">
    <property type="entry name" value="ABHYDROLASE"/>
</dbReference>
<dbReference type="PANTHER" id="PTHR43798:SF33">
    <property type="entry name" value="HYDROLASE, PUTATIVE (AFU_ORTHOLOGUE AFUA_2G14860)-RELATED"/>
    <property type="match status" value="1"/>
</dbReference>
<accession>A0A976M8A6</accession>